<comment type="caution">
    <text evidence="2">The sequence shown here is derived from an EMBL/GenBank/DDBJ whole genome shotgun (WGS) entry which is preliminary data.</text>
</comment>
<sequence length="213" mass="22924">MQRTVCGTLSLTIIVSSLGGCASPPPRERVSGPQVFGYELQQPLPAEVFKALTYARLDPAYAEPDYLSYQADGAVLALDLQRDRTLTRILKRSRAFDSRADCQAALDQDRASLQGPVDAFNARHAKGPGVAPQVGEPAASFSVRECWQRGGRGADSQSYRYEAWASQGPVSAPSKTRQPNVVEQTAGGVLVGLFAIVMLPFALIGWGVDKARD</sequence>
<keyword evidence="1" id="KW-0472">Membrane</keyword>
<gene>
    <name evidence="2" type="ORF">M1B34_18170</name>
</gene>
<proteinExistence type="predicted"/>
<feature type="transmembrane region" description="Helical" evidence="1">
    <location>
        <begin position="186"/>
        <end position="208"/>
    </location>
</feature>
<dbReference type="AlphaFoldDB" id="A0A9X1YX55"/>
<keyword evidence="1" id="KW-0812">Transmembrane</keyword>
<evidence type="ECO:0008006" key="4">
    <source>
        <dbReference type="Google" id="ProtNLM"/>
    </source>
</evidence>
<keyword evidence="1" id="KW-1133">Transmembrane helix</keyword>
<dbReference type="EMBL" id="JALQCW010000045">
    <property type="protein sequence ID" value="MCK9799579.1"/>
    <property type="molecule type" value="Genomic_DNA"/>
</dbReference>
<dbReference type="PROSITE" id="PS51257">
    <property type="entry name" value="PROKAR_LIPOPROTEIN"/>
    <property type="match status" value="1"/>
</dbReference>
<dbReference type="Proteomes" id="UP001155059">
    <property type="component" value="Unassembled WGS sequence"/>
</dbReference>
<evidence type="ECO:0000256" key="1">
    <source>
        <dbReference type="SAM" id="Phobius"/>
    </source>
</evidence>
<dbReference type="RefSeq" id="WP_268265877.1">
    <property type="nucleotide sequence ID" value="NZ_JALQCW010000045.1"/>
</dbReference>
<accession>A0A9X1YX55</accession>
<organism evidence="2 3">
    <name type="scientific">Pseudomonas morbosilactucae</name>
    <dbReference type="NCBI Taxonomy" id="2938197"/>
    <lineage>
        <taxon>Bacteria</taxon>
        <taxon>Pseudomonadati</taxon>
        <taxon>Pseudomonadota</taxon>
        <taxon>Gammaproteobacteria</taxon>
        <taxon>Pseudomonadales</taxon>
        <taxon>Pseudomonadaceae</taxon>
        <taxon>Pseudomonas</taxon>
    </lineage>
</organism>
<evidence type="ECO:0000313" key="3">
    <source>
        <dbReference type="Proteomes" id="UP001155059"/>
    </source>
</evidence>
<evidence type="ECO:0000313" key="2">
    <source>
        <dbReference type="EMBL" id="MCK9799579.1"/>
    </source>
</evidence>
<reference evidence="2 3" key="2">
    <citation type="journal article" date="2023" name="Plant Pathol.">
        <title>Dismantling and reorganizing Pseudomonas marginalis sensu#lato.</title>
        <authorList>
            <person name="Sawada H."/>
            <person name="Fujikawa T."/>
            <person name="Satou M."/>
        </authorList>
    </citation>
    <scope>NUCLEOTIDE SEQUENCE [LARGE SCALE GENOMIC DNA]</scope>
    <source>
        <strain evidence="2 3">MAFF 302030</strain>
    </source>
</reference>
<reference evidence="2 3" key="1">
    <citation type="journal article" date="2022" name="Int. J. Syst. Evol. Microbiol.">
        <title>Pseudomonas aegrilactucae sp. nov. and Pseudomonas morbosilactucae sp. nov., pathogens causing bacterial rot of lettuce in Japan.</title>
        <authorList>
            <person name="Sawada H."/>
            <person name="Fujikawa T."/>
            <person name="Satou M."/>
        </authorList>
    </citation>
    <scope>NUCLEOTIDE SEQUENCE [LARGE SCALE GENOMIC DNA]</scope>
    <source>
        <strain evidence="2 3">MAFF 302030</strain>
    </source>
</reference>
<name>A0A9X1YX55_9PSED</name>
<protein>
    <recommendedName>
        <fullName evidence="4">Lipoprotein</fullName>
    </recommendedName>
</protein>